<evidence type="ECO:0000313" key="1">
    <source>
        <dbReference type="EMBL" id="QEE17042.1"/>
    </source>
</evidence>
<evidence type="ECO:0008006" key="3">
    <source>
        <dbReference type="Google" id="ProtNLM"/>
    </source>
</evidence>
<reference evidence="1 2" key="1">
    <citation type="journal article" date="2020" name="Nature">
        <title>Isolation of an archaeon at the prokaryote-eukaryote interface.</title>
        <authorList>
            <person name="Imachi H."/>
            <person name="Nobu M.K."/>
            <person name="Nakahara N."/>
            <person name="Morono Y."/>
            <person name="Ogawara M."/>
            <person name="Takaki Y."/>
            <person name="Takano Y."/>
            <person name="Uematsu K."/>
            <person name="Ikuta T."/>
            <person name="Ito M."/>
            <person name="Matsui Y."/>
            <person name="Miyazaki M."/>
            <person name="Murata K."/>
            <person name="Saito Y."/>
            <person name="Sakai S."/>
            <person name="Song C."/>
            <person name="Tasumi E."/>
            <person name="Yamanaka Y."/>
            <person name="Yamaguchi T."/>
            <person name="Kamagata Y."/>
            <person name="Tamaki H."/>
            <person name="Takai K."/>
        </authorList>
    </citation>
    <scope>NUCLEOTIDE SEQUENCE [LARGE SCALE GENOMIC DNA]</scope>
    <source>
        <strain evidence="1 2">MK-D1</strain>
    </source>
</reference>
<keyword evidence="2" id="KW-1185">Reference proteome</keyword>
<dbReference type="KEGG" id="psyt:DSAG12_02874"/>
<protein>
    <recommendedName>
        <fullName evidence="3">Lipid A biosynthesis lauroyl acyltransferase</fullName>
    </recommendedName>
</protein>
<dbReference type="EMBL" id="CP042905">
    <property type="protein sequence ID" value="QEE17042.1"/>
    <property type="molecule type" value="Genomic_DNA"/>
</dbReference>
<dbReference type="GeneID" id="41330852"/>
<name>A0A5B9DD44_9ARCH</name>
<organism evidence="1 2">
    <name type="scientific">Promethearchaeum syntrophicum</name>
    <dbReference type="NCBI Taxonomy" id="2594042"/>
    <lineage>
        <taxon>Archaea</taxon>
        <taxon>Promethearchaeati</taxon>
        <taxon>Promethearchaeota</taxon>
        <taxon>Promethearchaeia</taxon>
        <taxon>Promethearchaeales</taxon>
        <taxon>Promethearchaeaceae</taxon>
        <taxon>Promethearchaeum</taxon>
    </lineage>
</organism>
<proteinExistence type="predicted"/>
<gene>
    <name evidence="1" type="ORF">DSAG12_02874</name>
</gene>
<dbReference type="Proteomes" id="UP000321408">
    <property type="component" value="Chromosome"/>
</dbReference>
<sequence>MAQAKTTPKNSQLTAKSSMKPTDTFPEFNFVFSFSHFIQKYKINRYFKYVPFRIFRALSAIIGFQQAEKGHSTVLKTWKFLFPKKILDKVNLKRWTNSYIQYNIELWFDTTFYLTCRNRENADFFNPIEGFNHLEKALRQKKGVLVPTIHFGEFLHTLYSLFHRRIIIDEEPQKILVIGLASKENEYLLRESYKSLDNFEVLITNEIGKLKETLKEYLRKNYVVFLLHDYFSKTQLRTPFIYNSHNYNFSIPTPQMISHLHLNTGAPIVPVVALPRHNLKHSLVKFLPEVNPMTMKIASESNTLQKEILNFRRGNLTKKQKYGLISLLINRELYPNLLEYPFLWQGAFLFFERTQFKIHLNDIQSYSQLLKEILSKLDLLIRATYEPGRDDDKILKLIEEIGSDLESIRQDSDDELQINHKYIELGRLSGKKAIFKIISILEPFQNSLIKIKYKVINEKLELLKCFF</sequence>
<accession>A0A5B9DD44</accession>
<dbReference type="RefSeq" id="WP_147663961.1">
    <property type="nucleotide sequence ID" value="NZ_CP042905.2"/>
</dbReference>
<reference evidence="1 2" key="2">
    <citation type="journal article" date="2024" name="Int. J. Syst. Evol. Microbiol.">
        <title>Promethearchaeum syntrophicum gen. nov., sp. nov., an anaerobic, obligately syntrophic archaeon, the first isolate of the lineage 'Asgard' archaea, and proposal of the new archaeal phylum Promethearchaeota phyl. nov. and kingdom Promethearchaeati regn. nov.</title>
        <authorList>
            <person name="Imachi H."/>
            <person name="Nobu M.K."/>
            <person name="Kato S."/>
            <person name="Takaki Y."/>
            <person name="Miyazaki M."/>
            <person name="Miyata M."/>
            <person name="Ogawara M."/>
            <person name="Saito Y."/>
            <person name="Sakai S."/>
            <person name="Tahara Y.O."/>
            <person name="Takano Y."/>
            <person name="Tasumi E."/>
            <person name="Uematsu K."/>
            <person name="Yoshimura T."/>
            <person name="Itoh T."/>
            <person name="Ohkuma M."/>
            <person name="Takai K."/>
        </authorList>
    </citation>
    <scope>NUCLEOTIDE SEQUENCE [LARGE SCALE GENOMIC DNA]</scope>
    <source>
        <strain evidence="1 2">MK-D1</strain>
    </source>
</reference>
<dbReference type="AlphaFoldDB" id="A0A5B9DD44"/>
<evidence type="ECO:0000313" key="2">
    <source>
        <dbReference type="Proteomes" id="UP000321408"/>
    </source>
</evidence>